<dbReference type="NCBIfam" id="NF004531">
    <property type="entry name" value="PRK05878.1"/>
    <property type="match status" value="1"/>
</dbReference>
<feature type="binding site" evidence="12">
    <location>
        <position position="844"/>
    </location>
    <ligand>
        <name>substrate</name>
    </ligand>
</feature>
<evidence type="ECO:0000256" key="3">
    <source>
        <dbReference type="ARBA" id="ARBA00011994"/>
    </source>
</evidence>
<dbReference type="EMBL" id="HBGJ01030835">
    <property type="protein sequence ID" value="CAD9261100.1"/>
    <property type="molecule type" value="Transcribed_RNA"/>
</dbReference>
<feature type="binding site" evidence="12">
    <location>
        <position position="847"/>
    </location>
    <ligand>
        <name>substrate</name>
    </ligand>
</feature>
<dbReference type="Gene3D" id="3.30.470.20">
    <property type="entry name" value="ATP-grasp fold, B domain"/>
    <property type="match status" value="1"/>
</dbReference>
<evidence type="ECO:0000259" key="17">
    <source>
        <dbReference type="Pfam" id="PF02896"/>
    </source>
</evidence>
<evidence type="ECO:0000259" key="16">
    <source>
        <dbReference type="Pfam" id="PF01326"/>
    </source>
</evidence>
<dbReference type="GO" id="GO:0050242">
    <property type="term" value="F:pyruvate, phosphate dikinase activity"/>
    <property type="evidence" value="ECO:0007669"/>
    <property type="project" value="UniProtKB-UniRule"/>
</dbReference>
<keyword evidence="8" id="KW-0067">ATP-binding</keyword>
<feature type="binding site" evidence="12">
    <location>
        <position position="845"/>
    </location>
    <ligand>
        <name>substrate</name>
    </ligand>
</feature>
<dbReference type="GO" id="GO:0046872">
    <property type="term" value="F:metal ion binding"/>
    <property type="evidence" value="ECO:0007669"/>
    <property type="project" value="UniProtKB-UniRule"/>
</dbReference>
<feature type="domain" description="PEP-utilising enzyme C-terminal" evidence="17">
    <location>
        <begin position="599"/>
        <end position="947"/>
    </location>
</feature>
<dbReference type="InterPro" id="IPR015813">
    <property type="entry name" value="Pyrv/PenolPyrv_kinase-like_dom"/>
</dbReference>
<dbReference type="PANTHER" id="PTHR22931:SF9">
    <property type="entry name" value="PYRUVATE, PHOSPHATE DIKINASE 1, CHLOROPLASTIC"/>
    <property type="match status" value="1"/>
</dbReference>
<keyword evidence="6" id="KW-0547">Nucleotide-binding</keyword>
<evidence type="ECO:0000256" key="12">
    <source>
        <dbReference type="PIRSR" id="PIRSR000853-2"/>
    </source>
</evidence>
<keyword evidence="9 13" id="KW-0460">Magnesium</keyword>
<evidence type="ECO:0000256" key="11">
    <source>
        <dbReference type="PIRSR" id="PIRSR000853-1"/>
    </source>
</evidence>
<feature type="domain" description="Pyruvate phosphate dikinase AMP/ATP-binding" evidence="16">
    <location>
        <begin position="147"/>
        <end position="372"/>
    </location>
</feature>
<keyword evidence="14" id="KW-0732">Signal</keyword>
<dbReference type="PANTHER" id="PTHR22931">
    <property type="entry name" value="PHOSPHOENOLPYRUVATE DIKINASE-RELATED"/>
    <property type="match status" value="1"/>
</dbReference>
<dbReference type="Gene3D" id="1.10.189.10">
    <property type="entry name" value="Pyruvate Phosphate Dikinase, domain 2"/>
    <property type="match status" value="1"/>
</dbReference>
<name>A0A7S1XU87_9STRA</name>
<comment type="similarity">
    <text evidence="2 10">Belongs to the PEP-utilizing enzyme family.</text>
</comment>
<keyword evidence="4" id="KW-0808">Transferase</keyword>
<accession>A0A7S1XU87</accession>
<evidence type="ECO:0000256" key="13">
    <source>
        <dbReference type="PIRSR" id="PIRSR000853-3"/>
    </source>
</evidence>
<comment type="catalytic activity">
    <reaction evidence="10">
        <text>pyruvate + phosphate + ATP = phosphoenolpyruvate + AMP + diphosphate + H(+)</text>
        <dbReference type="Rhea" id="RHEA:10756"/>
        <dbReference type="ChEBI" id="CHEBI:15361"/>
        <dbReference type="ChEBI" id="CHEBI:15378"/>
        <dbReference type="ChEBI" id="CHEBI:30616"/>
        <dbReference type="ChEBI" id="CHEBI:33019"/>
        <dbReference type="ChEBI" id="CHEBI:43474"/>
        <dbReference type="ChEBI" id="CHEBI:58702"/>
        <dbReference type="ChEBI" id="CHEBI:456215"/>
        <dbReference type="EC" id="2.7.9.1"/>
    </reaction>
</comment>
<feature type="binding site" evidence="13">
    <location>
        <position position="847"/>
    </location>
    <ligand>
        <name>Mg(2+)</name>
        <dbReference type="ChEBI" id="CHEBI:18420"/>
    </ligand>
</feature>
<feature type="signal peptide" evidence="14">
    <location>
        <begin position="1"/>
        <end position="24"/>
    </location>
</feature>
<evidence type="ECO:0000256" key="5">
    <source>
        <dbReference type="ARBA" id="ARBA00022723"/>
    </source>
</evidence>
<dbReference type="PIRSF" id="PIRSF000853">
    <property type="entry name" value="PPDK"/>
    <property type="match status" value="1"/>
</dbReference>
<dbReference type="Gene3D" id="3.30.1490.20">
    <property type="entry name" value="ATP-grasp fold, A domain"/>
    <property type="match status" value="1"/>
</dbReference>
<evidence type="ECO:0000256" key="2">
    <source>
        <dbReference type="ARBA" id="ARBA00007837"/>
    </source>
</evidence>
<dbReference type="SUPFAM" id="SSF51621">
    <property type="entry name" value="Phosphoenolpyruvate/pyruvate domain"/>
    <property type="match status" value="1"/>
</dbReference>
<dbReference type="InterPro" id="IPR000121">
    <property type="entry name" value="PEP_util_C"/>
</dbReference>
<feature type="binding site" evidence="12">
    <location>
        <position position="640"/>
    </location>
    <ligand>
        <name>substrate</name>
    </ligand>
</feature>
<feature type="binding site" evidence="12">
    <location>
        <position position="696"/>
    </location>
    <ligand>
        <name>substrate</name>
    </ligand>
</feature>
<dbReference type="InterPro" id="IPR010121">
    <property type="entry name" value="Pyruvate_phosphate_dikinase"/>
</dbReference>
<feature type="chain" id="PRO_5031045254" description="Pyruvate, phosphate dikinase" evidence="14">
    <location>
        <begin position="25"/>
        <end position="953"/>
    </location>
</feature>
<dbReference type="NCBIfam" id="TIGR01828">
    <property type="entry name" value="pyru_phos_dikin"/>
    <property type="match status" value="1"/>
</dbReference>
<dbReference type="AlphaFoldDB" id="A0A7S1XU87"/>
<dbReference type="Pfam" id="PF02896">
    <property type="entry name" value="PEP-utilizers_C"/>
    <property type="match status" value="1"/>
</dbReference>
<dbReference type="InterPro" id="IPR040442">
    <property type="entry name" value="Pyrv_kinase-like_dom_sf"/>
</dbReference>
<dbReference type="Gene3D" id="1.20.80.30">
    <property type="match status" value="1"/>
</dbReference>
<dbReference type="EC" id="2.7.9.1" evidence="3 10"/>
<evidence type="ECO:0000259" key="15">
    <source>
        <dbReference type="Pfam" id="PF00391"/>
    </source>
</evidence>
<proteinExistence type="inferred from homology"/>
<feature type="binding site" evidence="12">
    <location>
        <position position="823"/>
    </location>
    <ligand>
        <name>substrate</name>
    </ligand>
</feature>
<dbReference type="InterPro" id="IPR023151">
    <property type="entry name" value="PEP_util_CS"/>
</dbReference>
<dbReference type="SUPFAM" id="SSF52009">
    <property type="entry name" value="Phosphohistidine domain"/>
    <property type="match status" value="1"/>
</dbReference>
<dbReference type="Pfam" id="PF01326">
    <property type="entry name" value="PPDK_N"/>
    <property type="match status" value="3"/>
</dbReference>
<dbReference type="Gene3D" id="3.20.20.60">
    <property type="entry name" value="Phosphoenolpyruvate-binding domains"/>
    <property type="match status" value="1"/>
</dbReference>
<keyword evidence="7" id="KW-0418">Kinase</keyword>
<evidence type="ECO:0000256" key="14">
    <source>
        <dbReference type="SAM" id="SignalP"/>
    </source>
</evidence>
<evidence type="ECO:0000256" key="1">
    <source>
        <dbReference type="ARBA" id="ARBA00001946"/>
    </source>
</evidence>
<feature type="domain" description="PEP-utilising enzyme mobile" evidence="15">
    <location>
        <begin position="502"/>
        <end position="582"/>
    </location>
</feature>
<dbReference type="InterPro" id="IPR002192">
    <property type="entry name" value="PPDK_AMP/ATP-bd"/>
</dbReference>
<feature type="binding site" evidence="12">
    <location>
        <position position="846"/>
    </location>
    <ligand>
        <name>substrate</name>
    </ligand>
</feature>
<reference evidence="18" key="1">
    <citation type="submission" date="2021-01" db="EMBL/GenBank/DDBJ databases">
        <authorList>
            <person name="Corre E."/>
            <person name="Pelletier E."/>
            <person name="Niang G."/>
            <person name="Scheremetjew M."/>
            <person name="Finn R."/>
            <person name="Kale V."/>
            <person name="Holt S."/>
            <person name="Cochrane G."/>
            <person name="Meng A."/>
            <person name="Brown T."/>
            <person name="Cohen L."/>
        </authorList>
    </citation>
    <scope>NUCLEOTIDE SEQUENCE</scope>
    <source>
        <strain evidence="18">CCMP2877</strain>
    </source>
</reference>
<dbReference type="GO" id="GO:0016301">
    <property type="term" value="F:kinase activity"/>
    <property type="evidence" value="ECO:0007669"/>
    <property type="project" value="UniProtKB-UniRule"/>
</dbReference>
<feature type="active site" description="Tele-phosphohistidine intermediate" evidence="11">
    <location>
        <position position="535"/>
    </location>
</feature>
<dbReference type="PROSITE" id="PS00742">
    <property type="entry name" value="PEP_ENZYMES_2"/>
    <property type="match status" value="1"/>
</dbReference>
<feature type="domain" description="Pyruvate phosphate dikinase AMP/ATP-binding" evidence="16">
    <location>
        <begin position="96"/>
        <end position="133"/>
    </location>
</feature>
<keyword evidence="5 13" id="KW-0479">Metal-binding</keyword>
<dbReference type="GO" id="GO:0005524">
    <property type="term" value="F:ATP binding"/>
    <property type="evidence" value="ECO:0007669"/>
    <property type="project" value="UniProtKB-UniRule"/>
</dbReference>
<comment type="cofactor">
    <cofactor evidence="1 10 13">
        <name>Mg(2+)</name>
        <dbReference type="ChEBI" id="CHEBI:18420"/>
    </cofactor>
</comment>
<feature type="active site" description="Proton donor" evidence="11">
    <location>
        <position position="909"/>
    </location>
</feature>
<dbReference type="PROSITE" id="PS00370">
    <property type="entry name" value="PEP_ENZYMES_PHOS_SITE"/>
    <property type="match status" value="1"/>
</dbReference>
<organism evidence="18">
    <name type="scientific">Phaeomonas parva</name>
    <dbReference type="NCBI Taxonomy" id="124430"/>
    <lineage>
        <taxon>Eukaryota</taxon>
        <taxon>Sar</taxon>
        <taxon>Stramenopiles</taxon>
        <taxon>Ochrophyta</taxon>
        <taxon>Pinguiophyceae</taxon>
        <taxon>Pinguiochrysidales</taxon>
        <taxon>Pinguiochrysidaceae</taxon>
        <taxon>Phaeomonas</taxon>
    </lineage>
</organism>
<evidence type="ECO:0000256" key="8">
    <source>
        <dbReference type="ARBA" id="ARBA00022840"/>
    </source>
</evidence>
<dbReference type="SUPFAM" id="SSF56059">
    <property type="entry name" value="Glutathione synthetase ATP-binding domain-like"/>
    <property type="match status" value="1"/>
</dbReference>
<dbReference type="Pfam" id="PF00391">
    <property type="entry name" value="PEP-utilizers"/>
    <property type="match status" value="1"/>
</dbReference>
<sequence>MVKSQAALLAAAALFSASAPSALAFQRATRTHGRTAASLTRVGVTYDENKRGSTSSGGMEDDGGFGAHMRDQNKAVHPFGAGEGTRAADGADLKWLLGGKGANLAEMAALGLPVPPGFTITAATCSRYHAEGGSIPIDVWEDAMLGLRHIETAMNARLGDKDAPLLLSVRSGAAVSMPGMMDTVLNLGLNDDVTAALAAKTNNPRFAYDSFRRFLNMFGDVVLGIEHSFFEEKLFAMRADRGVASDTDLTADDLKELCQQYKDVYIAHGMTFPDNPLDQLRLSVAAVFDSWQSERALKYMEINDIKGLLGTAVNVQAMVFGNIGDTSGTGVCFTRNPNDGAPELYGEYLINAQGEDVVAGIRTPEPIARMEQDMPEVYEELLNTCKLLETHFADMQDIEFTVQEKKLYMLQTRAGKRNGAAAVQIACDLFDEGLVPQRRALQMVTPDHLDQMLHPQFKDTSSAAYKESVVGHGLPASPGAAVGVAAFSAAKAEELVKEQGIKNVILVRDETSPEDVGGMHAALGMLTSRGGMTSHAAVVARGWGKPCVVGASDLEVGATTATLASGATFKEGDVIAINGNTGEVLLGEQDLKDAELTGSLARFMGWADNTRRLRVLANADTPEDAAVARKNGAQGIGLVRTEHMFFDEARLASVRRMILAQSPEEKATAITELLPEQRKDFEGIFEAMDGLPVTVRLLDPPLHEFLPCEDECDLDLAMQLGLDEPTLVDAVEKCKEQNPMLGLRGCRLGITSPEIIEMQARAIYEAAVANKKKGQNPRPEVMIPLVGTLPEFRNQEEIVRRIAEQVFAEMGAEVPVIVGTMVETPRAALTAAKIATAAEFFSFGTNDLTQMTFGYSRDDAGTFLPHYVKNGVLPYDPFQVFDTEGVGQLVNHATAQGRAVRPGMKIGICGEHGGDPQSVTFFHGAGLDYVSCSAFRVPIARLAAAQAVVSEEQ</sequence>
<dbReference type="InterPro" id="IPR036637">
    <property type="entry name" value="Phosphohistidine_dom_sf"/>
</dbReference>
<feature type="domain" description="Pyruvate phosphate dikinase AMP/ATP-binding" evidence="16">
    <location>
        <begin position="379"/>
        <end position="429"/>
    </location>
</feature>
<gene>
    <name evidence="18" type="ORF">PPAR1163_LOCUS19480</name>
</gene>
<evidence type="ECO:0000256" key="9">
    <source>
        <dbReference type="ARBA" id="ARBA00022842"/>
    </source>
</evidence>
<dbReference type="InterPro" id="IPR013815">
    <property type="entry name" value="ATP_grasp_subdomain_1"/>
</dbReference>
<protein>
    <recommendedName>
        <fullName evidence="3 10">Pyruvate, phosphate dikinase</fullName>
        <ecNumber evidence="3 10">2.7.9.1</ecNumber>
    </recommendedName>
</protein>
<feature type="binding site" evidence="13">
    <location>
        <position position="823"/>
    </location>
    <ligand>
        <name>Mg(2+)</name>
        <dbReference type="ChEBI" id="CHEBI:18420"/>
    </ligand>
</feature>
<evidence type="ECO:0000256" key="4">
    <source>
        <dbReference type="ARBA" id="ARBA00022679"/>
    </source>
</evidence>
<evidence type="ECO:0000256" key="6">
    <source>
        <dbReference type="ARBA" id="ARBA00022741"/>
    </source>
</evidence>
<dbReference type="InterPro" id="IPR008279">
    <property type="entry name" value="PEP-util_enz_mobile_dom"/>
</dbReference>
<evidence type="ECO:0000313" key="18">
    <source>
        <dbReference type="EMBL" id="CAD9261100.1"/>
    </source>
</evidence>
<dbReference type="Gene3D" id="3.50.30.10">
    <property type="entry name" value="Phosphohistidine domain"/>
    <property type="match status" value="1"/>
</dbReference>
<dbReference type="InterPro" id="IPR018274">
    <property type="entry name" value="PEP_util_AS"/>
</dbReference>
<evidence type="ECO:0000256" key="10">
    <source>
        <dbReference type="PIRNR" id="PIRNR000853"/>
    </source>
</evidence>
<evidence type="ECO:0000256" key="7">
    <source>
        <dbReference type="ARBA" id="ARBA00022777"/>
    </source>
</evidence>